<dbReference type="Proteomes" id="UP001231736">
    <property type="component" value="Unassembled WGS sequence"/>
</dbReference>
<name>A0A1H7V407_9PAST</name>
<evidence type="ECO:0000256" key="8">
    <source>
        <dbReference type="PIRSR" id="PIRSR618455-1"/>
    </source>
</evidence>
<evidence type="ECO:0000313" key="11">
    <source>
        <dbReference type="EMBL" id="MDP8084445.1"/>
    </source>
</evidence>
<feature type="domain" description="PTS EIIB type-4" evidence="10">
    <location>
        <begin position="1"/>
        <end position="154"/>
    </location>
</feature>
<dbReference type="EMBL" id="JASAYQ010000001">
    <property type="protein sequence ID" value="MDP8171964.1"/>
    <property type="molecule type" value="Genomic_DNA"/>
</dbReference>
<reference evidence="15" key="1">
    <citation type="submission" date="2016-10" db="EMBL/GenBank/DDBJ databases">
        <authorList>
            <person name="Varghese N."/>
            <person name="Submissions S."/>
        </authorList>
    </citation>
    <scope>NUCLEOTIDE SEQUENCE [LARGE SCALE GENOMIC DNA]</scope>
    <source>
        <strain evidence="15">DSM 24204</strain>
    </source>
</reference>
<dbReference type="AlphaFoldDB" id="A0A1H7V407"/>
<dbReference type="GeneID" id="300270161"/>
<dbReference type="Pfam" id="PF03830">
    <property type="entry name" value="PTSIIB_sorb"/>
    <property type="match status" value="1"/>
</dbReference>
<keyword evidence="6" id="KW-0598">Phosphotransferase system</keyword>
<evidence type="ECO:0000256" key="6">
    <source>
        <dbReference type="ARBA" id="ARBA00022683"/>
    </source>
</evidence>
<dbReference type="GO" id="GO:0009401">
    <property type="term" value="P:phosphoenolpyruvate-dependent sugar phosphotransferase system"/>
    <property type="evidence" value="ECO:0007669"/>
    <property type="project" value="UniProtKB-KW"/>
</dbReference>
<dbReference type="OrthoDB" id="7065728at2"/>
<dbReference type="PROSITE" id="PS51101">
    <property type="entry name" value="PTS_EIIB_TYPE_4"/>
    <property type="match status" value="1"/>
</dbReference>
<evidence type="ECO:0000313" key="14">
    <source>
        <dbReference type="EMBL" id="SEM03467.1"/>
    </source>
</evidence>
<evidence type="ECO:0000313" key="15">
    <source>
        <dbReference type="Proteomes" id="UP000198883"/>
    </source>
</evidence>
<dbReference type="EMBL" id="FOBN01000003">
    <property type="protein sequence ID" value="SEM03467.1"/>
    <property type="molecule type" value="Genomic_DNA"/>
</dbReference>
<evidence type="ECO:0000313" key="12">
    <source>
        <dbReference type="EMBL" id="MDP8171964.1"/>
    </source>
</evidence>
<dbReference type="Proteomes" id="UP001224812">
    <property type="component" value="Unassembled WGS sequence"/>
</dbReference>
<evidence type="ECO:0000256" key="5">
    <source>
        <dbReference type="ARBA" id="ARBA00022679"/>
    </source>
</evidence>
<evidence type="ECO:0000313" key="16">
    <source>
        <dbReference type="Proteomes" id="UP001224812"/>
    </source>
</evidence>
<dbReference type="InterPro" id="IPR018455">
    <property type="entry name" value="PTS_IIB_sorbose-sp_subgr"/>
</dbReference>
<dbReference type="EMBL" id="JASAVS010000001">
    <property type="protein sequence ID" value="MDP8084445.1"/>
    <property type="molecule type" value="Genomic_DNA"/>
</dbReference>
<dbReference type="Proteomes" id="UP000198883">
    <property type="component" value="Unassembled WGS sequence"/>
</dbReference>
<keyword evidence="3" id="KW-0963">Cytoplasm</keyword>
<dbReference type="SUPFAM" id="SSF52728">
    <property type="entry name" value="PTS IIb component"/>
    <property type="match status" value="1"/>
</dbReference>
<evidence type="ECO:0000256" key="3">
    <source>
        <dbReference type="ARBA" id="ARBA00022490"/>
    </source>
</evidence>
<evidence type="ECO:0000259" key="10">
    <source>
        <dbReference type="PROSITE" id="PS51101"/>
    </source>
</evidence>
<dbReference type="Proteomes" id="UP001236239">
    <property type="component" value="Unassembled WGS sequence"/>
</dbReference>
<dbReference type="GO" id="GO:0008982">
    <property type="term" value="F:protein-N(PI)-phosphohistidine-sugar phosphotransferase activity"/>
    <property type="evidence" value="ECO:0007669"/>
    <property type="project" value="InterPro"/>
</dbReference>
<keyword evidence="4" id="KW-0762">Sugar transport</keyword>
<dbReference type="Gene3D" id="3.40.35.10">
    <property type="entry name" value="Phosphotransferase system, sorbose subfamily IIB component"/>
    <property type="match status" value="1"/>
</dbReference>
<comment type="subcellular location">
    <subcellularLocation>
        <location evidence="1">Cytoplasm</location>
    </subcellularLocation>
</comment>
<keyword evidence="5" id="KW-0808">Transferase</keyword>
<evidence type="ECO:0000256" key="7">
    <source>
        <dbReference type="ARBA" id="ARBA00022777"/>
    </source>
</evidence>
<dbReference type="STRING" id="97481.SAMN05444853_103135"/>
<evidence type="ECO:0000313" key="13">
    <source>
        <dbReference type="EMBL" id="MDP8175032.1"/>
    </source>
</evidence>
<dbReference type="EMBL" id="JASAYT010000017">
    <property type="protein sequence ID" value="MDP8175032.1"/>
    <property type="molecule type" value="Genomic_DNA"/>
</dbReference>
<organism evidence="14 15">
    <name type="scientific">Phocoenobacter skyensis</name>
    <dbReference type="NCBI Taxonomy" id="97481"/>
    <lineage>
        <taxon>Bacteria</taxon>
        <taxon>Pseudomonadati</taxon>
        <taxon>Pseudomonadota</taxon>
        <taxon>Gammaproteobacteria</taxon>
        <taxon>Pasteurellales</taxon>
        <taxon>Pasteurellaceae</taxon>
        <taxon>Phocoenobacter</taxon>
    </lineage>
</organism>
<dbReference type="RefSeq" id="WP_090920488.1">
    <property type="nucleotide sequence ID" value="NZ_CP016180.1"/>
</dbReference>
<dbReference type="NCBIfam" id="NF008508">
    <property type="entry name" value="PRK11425.1"/>
    <property type="match status" value="1"/>
</dbReference>
<dbReference type="NCBIfam" id="NF007288">
    <property type="entry name" value="PRK09756.1"/>
    <property type="match status" value="1"/>
</dbReference>
<protein>
    <submittedName>
        <fullName evidence="11">PTS galactosamine transporter subunit IIB</fullName>
    </submittedName>
    <submittedName>
        <fullName evidence="14">PTS system, galactosamine-specific IIB component</fullName>
    </submittedName>
</protein>
<sequence>MPILLTRIDNRLIHGQVGMTWVMTLQSNLVVVVDDDVAEDPLQQQLMASVLQTSGAGVRFFSIEKMINVIHKASDRQKIFIVVPTPEVAWKLIEGGVPIEEVNIGNMHFSKGKTQLSKKVYVDETDLDYLHKIRDYGVELYIQDVPGDSKEFIK</sequence>
<gene>
    <name evidence="11" type="primary">agaB</name>
    <name evidence="11" type="ORF">QJT92_00675</name>
    <name evidence="12" type="ORF">QJU93_01120</name>
    <name evidence="13" type="ORF">QJU97_06140</name>
    <name evidence="14" type="ORF">SAMN05444853_103135</name>
</gene>
<accession>A0A1H7V407</accession>
<reference evidence="14" key="2">
    <citation type="submission" date="2016-10" db="EMBL/GenBank/DDBJ databases">
        <authorList>
            <person name="de Groot N.N."/>
        </authorList>
    </citation>
    <scope>NUCLEOTIDE SEQUENCE [LARGE SCALE GENOMIC DNA]</scope>
    <source>
        <strain evidence="14">DSM 24204</strain>
    </source>
</reference>
<evidence type="ECO:0000256" key="2">
    <source>
        <dbReference type="ARBA" id="ARBA00022448"/>
    </source>
</evidence>
<dbReference type="GO" id="GO:0005737">
    <property type="term" value="C:cytoplasm"/>
    <property type="evidence" value="ECO:0007669"/>
    <property type="project" value="UniProtKB-SubCell"/>
</dbReference>
<keyword evidence="2" id="KW-0813">Transport</keyword>
<feature type="active site" description="Pros-phosphohistidine intermediate; for EIIB activity" evidence="8">
    <location>
        <position position="14"/>
    </location>
</feature>
<dbReference type="GO" id="GO:0016301">
    <property type="term" value="F:kinase activity"/>
    <property type="evidence" value="ECO:0007669"/>
    <property type="project" value="UniProtKB-KW"/>
</dbReference>
<evidence type="ECO:0000256" key="9">
    <source>
        <dbReference type="PIRSR" id="PIRSR618455-2"/>
    </source>
</evidence>
<proteinExistence type="predicted"/>
<keyword evidence="7" id="KW-0418">Kinase</keyword>
<dbReference type="InterPro" id="IPR036667">
    <property type="entry name" value="PTS_IIB_sorbose-sp_sf"/>
</dbReference>
<reference evidence="11 16" key="3">
    <citation type="journal article" date="2023" name="Front. Microbiol.">
        <title>Phylogeography and host specificity of Pasteurellaceae pathogenic to sea-farmed fish in the north-east Atlantic.</title>
        <authorList>
            <person name="Gulla S."/>
            <person name="Colquhoun D.J."/>
            <person name="Olsen A.B."/>
            <person name="Spilsberg B."/>
            <person name="Lagesen K."/>
            <person name="Aakesson C.P."/>
            <person name="Strom S."/>
            <person name="Manji F."/>
            <person name="Birkbeck T.H."/>
            <person name="Nilsen H.K."/>
        </authorList>
    </citation>
    <scope>NUCLEOTIDE SEQUENCE [LARGE SCALE GENOMIC DNA]</scope>
    <source>
        <strain evidence="11 16">VIO11850</strain>
    </source>
</reference>
<keyword evidence="16" id="KW-1185">Reference proteome</keyword>
<evidence type="ECO:0000256" key="1">
    <source>
        <dbReference type="ARBA" id="ARBA00004496"/>
    </source>
</evidence>
<evidence type="ECO:0000256" key="4">
    <source>
        <dbReference type="ARBA" id="ARBA00022597"/>
    </source>
</evidence>
<dbReference type="InterPro" id="IPR004720">
    <property type="entry name" value="PTS_IIB_sorbose-sp"/>
</dbReference>
<reference evidence="12" key="4">
    <citation type="journal article" date="2023" name="Front. Microbiol.">
        <title>Phylogeography and host specificity of Pasteurellaceae pathogenic to sea-farmed fish in the north-east Atlantic.</title>
        <authorList>
            <person name="Gulla S."/>
            <person name="Colquhoun D.J."/>
            <person name="Olsen A.B."/>
            <person name="Spilsberg B."/>
            <person name="Lagesen K."/>
            <person name="Aakesson C.P."/>
            <person name="Strom S."/>
            <person name="Manji F."/>
            <person name="Birkbeck T.H."/>
            <person name="Nilsen H.K."/>
        </authorList>
    </citation>
    <scope>NUCLEOTIDE SEQUENCE</scope>
    <source>
        <strain evidence="13">98B1</strain>
        <strain evidence="12">TW16_20</strain>
    </source>
</reference>
<feature type="modified residue" description="Phosphohistidine; by EIIA" evidence="9">
    <location>
        <position position="14"/>
    </location>
</feature>
<dbReference type="NCBIfam" id="TIGR00854">
    <property type="entry name" value="pts-sorbose"/>
    <property type="match status" value="1"/>
</dbReference>